<dbReference type="PANTHER" id="PTHR39181">
    <property type="entry name" value="TYROSINE-PROTEIN PHOSPHATASE YWQE"/>
    <property type="match status" value="1"/>
</dbReference>
<sequence>MIDYLVNILPDFNEQSPSRTEVLKLLQKSEESGVKTLIAAPEFRLNKDSVLPTEIVDRVNELNVTAREHNLAIQVVPGQSIHLDDDLPRAYNDGEILTLNNSQYMLVVLGGETLHPRASDILYNLQLAGARPILAHPERHKEIIEQPELLYKLIKGGALAQLNASSFTGRVSGYTRKFSEQLIENRLVHFIMSSALNSKSRSSDFTKAFDTLHRHGDGSSAVYFEQNADRLIKDYNIYAEPPVRVKKKRYMGLF</sequence>
<keyword evidence="3 5" id="KW-0904">Protein phosphatase</keyword>
<evidence type="ECO:0000256" key="4">
    <source>
        <dbReference type="ARBA" id="ARBA00051722"/>
    </source>
</evidence>
<name>A0ABT0XIM6_9BACI</name>
<evidence type="ECO:0000256" key="1">
    <source>
        <dbReference type="ARBA" id="ARBA00005750"/>
    </source>
</evidence>
<dbReference type="RefSeq" id="WP_251606932.1">
    <property type="nucleotide sequence ID" value="NZ_JAMQJY010000001.1"/>
</dbReference>
<evidence type="ECO:0000256" key="3">
    <source>
        <dbReference type="ARBA" id="ARBA00022912"/>
    </source>
</evidence>
<accession>A0ABT0XIM6</accession>
<organism evidence="6 7">
    <name type="scientific">Alkalicoccobacillus plakortidis</name>
    <dbReference type="NCBI Taxonomy" id="444060"/>
    <lineage>
        <taxon>Bacteria</taxon>
        <taxon>Bacillati</taxon>
        <taxon>Bacillota</taxon>
        <taxon>Bacilli</taxon>
        <taxon>Bacillales</taxon>
        <taxon>Bacillaceae</taxon>
        <taxon>Alkalicoccobacillus</taxon>
    </lineage>
</organism>
<dbReference type="PIRSF" id="PIRSF016557">
    <property type="entry name" value="Caps_synth_CpsB"/>
    <property type="match status" value="1"/>
</dbReference>
<evidence type="ECO:0000313" key="7">
    <source>
        <dbReference type="Proteomes" id="UP001203665"/>
    </source>
</evidence>
<dbReference type="EMBL" id="JAMQJY010000001">
    <property type="protein sequence ID" value="MCM2675768.1"/>
    <property type="molecule type" value="Genomic_DNA"/>
</dbReference>
<comment type="caution">
    <text evidence="6">The sequence shown here is derived from an EMBL/GenBank/DDBJ whole genome shotgun (WGS) entry which is preliminary data.</text>
</comment>
<dbReference type="Pfam" id="PF19567">
    <property type="entry name" value="CpsB_CapC"/>
    <property type="match status" value="1"/>
</dbReference>
<keyword evidence="2 5" id="KW-0378">Hydrolase</keyword>
<evidence type="ECO:0000256" key="2">
    <source>
        <dbReference type="ARBA" id="ARBA00022801"/>
    </source>
</evidence>
<protein>
    <recommendedName>
        <fullName evidence="5">Tyrosine-protein phosphatase</fullName>
        <ecNumber evidence="5">3.1.3.48</ecNumber>
    </recommendedName>
</protein>
<reference evidence="6" key="1">
    <citation type="submission" date="2022-06" db="EMBL/GenBank/DDBJ databases">
        <title>Alkalicoccobacillus porphyridii sp. nov., isolated from a marine red alga, Porphyridium purpureum and reclassification of Shouchella plakortidis and Shouchella gibsonii as Alkalicoccobacillus plakortidis comb. nov. and Alkalicoccobacillus gibsonii comb. nov.</title>
        <authorList>
            <person name="Kim K.H."/>
            <person name="Lee J.K."/>
            <person name="Han D.M."/>
            <person name="Baek J.H."/>
            <person name="Jeon C.O."/>
        </authorList>
    </citation>
    <scope>NUCLEOTIDE SEQUENCE</scope>
    <source>
        <strain evidence="6">DSM 19153</strain>
    </source>
</reference>
<keyword evidence="7" id="KW-1185">Reference proteome</keyword>
<evidence type="ECO:0000256" key="5">
    <source>
        <dbReference type="PIRNR" id="PIRNR016557"/>
    </source>
</evidence>
<dbReference type="EC" id="3.1.3.48" evidence="5"/>
<comment type="catalytic activity">
    <reaction evidence="4 5">
        <text>O-phospho-L-tyrosyl-[protein] + H2O = L-tyrosyl-[protein] + phosphate</text>
        <dbReference type="Rhea" id="RHEA:10684"/>
        <dbReference type="Rhea" id="RHEA-COMP:10136"/>
        <dbReference type="Rhea" id="RHEA-COMP:20101"/>
        <dbReference type="ChEBI" id="CHEBI:15377"/>
        <dbReference type="ChEBI" id="CHEBI:43474"/>
        <dbReference type="ChEBI" id="CHEBI:46858"/>
        <dbReference type="ChEBI" id="CHEBI:61978"/>
        <dbReference type="EC" id="3.1.3.48"/>
    </reaction>
</comment>
<evidence type="ECO:0000313" key="6">
    <source>
        <dbReference type="EMBL" id="MCM2675768.1"/>
    </source>
</evidence>
<proteinExistence type="inferred from homology"/>
<dbReference type="Gene3D" id="3.20.20.140">
    <property type="entry name" value="Metal-dependent hydrolases"/>
    <property type="match status" value="1"/>
</dbReference>
<comment type="similarity">
    <text evidence="1 5">Belongs to the metallo-dependent hydrolases superfamily. CpsB/CapC family.</text>
</comment>
<dbReference type="Proteomes" id="UP001203665">
    <property type="component" value="Unassembled WGS sequence"/>
</dbReference>
<dbReference type="InterPro" id="IPR016667">
    <property type="entry name" value="Caps_polysacc_synth_CpsB/CapC"/>
</dbReference>
<dbReference type="PANTHER" id="PTHR39181:SF1">
    <property type="entry name" value="TYROSINE-PROTEIN PHOSPHATASE YWQE"/>
    <property type="match status" value="1"/>
</dbReference>
<gene>
    <name evidence="6" type="ORF">NDM98_09865</name>
</gene>